<accession>A0A0H5NUM0</accession>
<proteinExistence type="predicted"/>
<protein>
    <submittedName>
        <fullName evidence="2">Uncharacterized protein</fullName>
    </submittedName>
</protein>
<feature type="region of interest" description="Disordered" evidence="1">
    <location>
        <begin position="1"/>
        <end position="29"/>
    </location>
</feature>
<dbReference type="EMBL" id="LN868938">
    <property type="protein sequence ID" value="CRY73721.1"/>
    <property type="molecule type" value="Genomic_DNA"/>
</dbReference>
<reference evidence="3" key="1">
    <citation type="submission" date="2015-03" db="EMBL/GenBank/DDBJ databases">
        <authorList>
            <consortium name="Pathogen Informatics"/>
        </authorList>
    </citation>
    <scope>NUCLEOTIDE SEQUENCE [LARGE SCALE GENOMIC DNA]</scope>
    <source>
        <strain evidence="3">NCTC11134</strain>
    </source>
</reference>
<evidence type="ECO:0000256" key="1">
    <source>
        <dbReference type="SAM" id="MobiDB-lite"/>
    </source>
</evidence>
<organism evidence="2 3">
    <name type="scientific">Nocardia farcinica</name>
    <dbReference type="NCBI Taxonomy" id="37329"/>
    <lineage>
        <taxon>Bacteria</taxon>
        <taxon>Bacillati</taxon>
        <taxon>Actinomycetota</taxon>
        <taxon>Actinomycetes</taxon>
        <taxon>Mycobacteriales</taxon>
        <taxon>Nocardiaceae</taxon>
        <taxon>Nocardia</taxon>
    </lineage>
</organism>
<evidence type="ECO:0000313" key="3">
    <source>
        <dbReference type="Proteomes" id="UP000057820"/>
    </source>
</evidence>
<name>A0A0H5NUM0_NOCFR</name>
<dbReference type="RefSeq" id="WP_162492695.1">
    <property type="nucleotide sequence ID" value="NZ_CP031418.1"/>
</dbReference>
<gene>
    <name evidence="2" type="ORF">ERS450000_00281</name>
</gene>
<sequence length="82" mass="8865">MTDSGDHPAHPHASTHHARFHKAARQLSGRGPADITAAELITAATDWDMPASCLLALALSERRLSGVEEFARGHAERFGDQH</sequence>
<evidence type="ECO:0000313" key="2">
    <source>
        <dbReference type="EMBL" id="CRY73721.1"/>
    </source>
</evidence>
<dbReference type="Proteomes" id="UP000057820">
    <property type="component" value="Chromosome 1"/>
</dbReference>
<dbReference type="AlphaFoldDB" id="A0A0H5NUM0"/>
<dbReference type="KEGG" id="nfr:ERS450000_00281"/>
<feature type="compositionally biased region" description="Basic residues" evidence="1">
    <location>
        <begin position="13"/>
        <end position="24"/>
    </location>
</feature>